<name>A0A8D9I4W5_BRACM</name>
<dbReference type="Gramene" id="A10p28690.2_BraZ1">
    <property type="protein sequence ID" value="A10p28690.2_BraZ1.CDS.1"/>
    <property type="gene ID" value="A10g28690.2_BraZ1"/>
</dbReference>
<feature type="compositionally biased region" description="Polar residues" evidence="1">
    <location>
        <begin position="1"/>
        <end position="11"/>
    </location>
</feature>
<evidence type="ECO:0000256" key="1">
    <source>
        <dbReference type="SAM" id="MobiDB-lite"/>
    </source>
</evidence>
<organism evidence="2 3">
    <name type="scientific">Brassica campestris</name>
    <name type="common">Field mustard</name>
    <dbReference type="NCBI Taxonomy" id="3711"/>
    <lineage>
        <taxon>Eukaryota</taxon>
        <taxon>Viridiplantae</taxon>
        <taxon>Streptophyta</taxon>
        <taxon>Embryophyta</taxon>
        <taxon>Tracheophyta</taxon>
        <taxon>Spermatophyta</taxon>
        <taxon>Magnoliopsida</taxon>
        <taxon>eudicotyledons</taxon>
        <taxon>Gunneridae</taxon>
        <taxon>Pentapetalae</taxon>
        <taxon>rosids</taxon>
        <taxon>malvids</taxon>
        <taxon>Brassicales</taxon>
        <taxon>Brassicaceae</taxon>
        <taxon>Brassiceae</taxon>
        <taxon>Brassica</taxon>
    </lineage>
</organism>
<gene>
    <name evidence="2" type="ORF">BRAPAZ1V2_A10P28690.2</name>
</gene>
<evidence type="ECO:0000313" key="2">
    <source>
        <dbReference type="EMBL" id="CAG7911623.1"/>
    </source>
</evidence>
<sequence length="112" mass="13208">QNPYQKTTRSPNQKQKKTKKYKQNKPNKGIRKVKTPNNTRQKISGRETRVFISANGDHVSLKPSPHHRFTKQRRITKPTVYRNPPYHTGKTPKPRTSTVFIDLEDHRKLPRI</sequence>
<feature type="non-terminal residue" evidence="2">
    <location>
        <position position="1"/>
    </location>
</feature>
<protein>
    <submittedName>
        <fullName evidence="2">Uncharacterized protein</fullName>
    </submittedName>
</protein>
<dbReference type="AlphaFoldDB" id="A0A8D9I4W5"/>
<accession>A0A8D9I4W5</accession>
<feature type="compositionally biased region" description="Basic residues" evidence="1">
    <location>
        <begin position="14"/>
        <end position="34"/>
    </location>
</feature>
<dbReference type="Proteomes" id="UP000694005">
    <property type="component" value="Chromosome A10"/>
</dbReference>
<dbReference type="EMBL" id="LS974626">
    <property type="protein sequence ID" value="CAG7911623.1"/>
    <property type="molecule type" value="Genomic_DNA"/>
</dbReference>
<feature type="region of interest" description="Disordered" evidence="1">
    <location>
        <begin position="55"/>
        <end position="97"/>
    </location>
</feature>
<feature type="compositionally biased region" description="Basic residues" evidence="1">
    <location>
        <begin position="64"/>
        <end position="76"/>
    </location>
</feature>
<feature type="region of interest" description="Disordered" evidence="1">
    <location>
        <begin position="1"/>
        <end position="40"/>
    </location>
</feature>
<reference evidence="2 3" key="1">
    <citation type="submission" date="2021-07" db="EMBL/GenBank/DDBJ databases">
        <authorList>
            <consortium name="Genoscope - CEA"/>
            <person name="William W."/>
        </authorList>
    </citation>
    <scope>NUCLEOTIDE SEQUENCE [LARGE SCALE GENOMIC DNA]</scope>
</reference>
<proteinExistence type="predicted"/>
<evidence type="ECO:0000313" key="3">
    <source>
        <dbReference type="Proteomes" id="UP000694005"/>
    </source>
</evidence>